<accession>A0A0U1LW10</accession>
<dbReference type="Pfam" id="PF07478">
    <property type="entry name" value="Dala_Dala_lig_C"/>
    <property type="match status" value="1"/>
</dbReference>
<dbReference type="PANTHER" id="PTHR23132">
    <property type="entry name" value="D-ALANINE--D-ALANINE LIGASE"/>
    <property type="match status" value="1"/>
</dbReference>
<gene>
    <name evidence="6" type="ORF">PISL3812_04616</name>
</gene>
<keyword evidence="4" id="KW-0067">ATP-binding</keyword>
<evidence type="ECO:0000313" key="6">
    <source>
        <dbReference type="EMBL" id="CRG87597.1"/>
    </source>
</evidence>
<sequence length="341" mass="37583">MPHSDMPSISIALVAERRSDYLNDGYSEDECAAFPHNGEIEQVLAALQSLNHRVTLVLGIHSLAQQLAASKHRDWDLVFNMSQGFCGKSREFQVPALLEAYQIPFTFADAATMALCQDKTHTKVMLKHLNIPTAPFYVVAADSLDASYPNLPTGLTSYPLFAKLATEGSSKGIGNFNKINNPTELDEALRELKTRYPGQPIILEPFLSGREFTVSILGTGQDSRVIGIREHIWGRHLKDCDSNETDCHCILDFATKESKSNNASDNGARLSACDYEMATVEDSQINAACKVALDAWKSLLCRDAGRVDIRFDNDDPNSVPNILEVTLCHLPFVPPAIQLTT</sequence>
<dbReference type="PROSITE" id="PS50975">
    <property type="entry name" value="ATP_GRASP"/>
    <property type="match status" value="1"/>
</dbReference>
<keyword evidence="7" id="KW-1185">Reference proteome</keyword>
<dbReference type="GO" id="GO:0046872">
    <property type="term" value="F:metal ion binding"/>
    <property type="evidence" value="ECO:0007669"/>
    <property type="project" value="InterPro"/>
</dbReference>
<keyword evidence="2 6" id="KW-0436">Ligase</keyword>
<dbReference type="InterPro" id="IPR011761">
    <property type="entry name" value="ATP-grasp"/>
</dbReference>
<dbReference type="SUPFAM" id="SSF52440">
    <property type="entry name" value="PreATP-grasp domain"/>
    <property type="match status" value="1"/>
</dbReference>
<dbReference type="Proteomes" id="UP000054383">
    <property type="component" value="Unassembled WGS sequence"/>
</dbReference>
<evidence type="ECO:0000256" key="3">
    <source>
        <dbReference type="ARBA" id="ARBA00023316"/>
    </source>
</evidence>
<organism evidence="6 7">
    <name type="scientific">Talaromyces islandicus</name>
    <name type="common">Penicillium islandicum</name>
    <dbReference type="NCBI Taxonomy" id="28573"/>
    <lineage>
        <taxon>Eukaryota</taxon>
        <taxon>Fungi</taxon>
        <taxon>Dikarya</taxon>
        <taxon>Ascomycota</taxon>
        <taxon>Pezizomycotina</taxon>
        <taxon>Eurotiomycetes</taxon>
        <taxon>Eurotiomycetidae</taxon>
        <taxon>Eurotiales</taxon>
        <taxon>Trichocomaceae</taxon>
        <taxon>Talaromyces</taxon>
        <taxon>Talaromyces sect. Islandici</taxon>
    </lineage>
</organism>
<evidence type="ECO:0000259" key="5">
    <source>
        <dbReference type="PROSITE" id="PS50975"/>
    </source>
</evidence>
<dbReference type="InterPro" id="IPR016185">
    <property type="entry name" value="PreATP-grasp_dom_sf"/>
</dbReference>
<proteinExistence type="inferred from homology"/>
<protein>
    <submittedName>
        <fullName evidence="6">D-alanine-D-alanine ligase</fullName>
    </submittedName>
</protein>
<dbReference type="Gene3D" id="3.30.1490.20">
    <property type="entry name" value="ATP-grasp fold, A domain"/>
    <property type="match status" value="1"/>
</dbReference>
<dbReference type="GO" id="GO:0005524">
    <property type="term" value="F:ATP binding"/>
    <property type="evidence" value="ECO:0007669"/>
    <property type="project" value="UniProtKB-UniRule"/>
</dbReference>
<evidence type="ECO:0000256" key="2">
    <source>
        <dbReference type="ARBA" id="ARBA00022598"/>
    </source>
</evidence>
<dbReference type="STRING" id="28573.A0A0U1LW10"/>
<dbReference type="EMBL" id="CVMT01000003">
    <property type="protein sequence ID" value="CRG87597.1"/>
    <property type="molecule type" value="Genomic_DNA"/>
</dbReference>
<dbReference type="OMA" id="RWDLVFN"/>
<dbReference type="AlphaFoldDB" id="A0A0U1LW10"/>
<dbReference type="Gene3D" id="3.40.50.20">
    <property type="match status" value="1"/>
</dbReference>
<dbReference type="PANTHER" id="PTHR23132:SF14">
    <property type="entry name" value="ATP-GRASP DOMAIN-CONTAINING PROTEIN"/>
    <property type="match status" value="1"/>
</dbReference>
<reference evidence="6 7" key="1">
    <citation type="submission" date="2015-04" db="EMBL/GenBank/DDBJ databases">
        <authorList>
            <person name="Syromyatnikov M.Y."/>
            <person name="Popov V.N."/>
        </authorList>
    </citation>
    <scope>NUCLEOTIDE SEQUENCE [LARGE SCALE GENOMIC DNA]</scope>
    <source>
        <strain evidence="6">WF-38-12</strain>
    </source>
</reference>
<dbReference type="GO" id="GO:0071555">
    <property type="term" value="P:cell wall organization"/>
    <property type="evidence" value="ECO:0007669"/>
    <property type="project" value="UniProtKB-KW"/>
</dbReference>
<evidence type="ECO:0000313" key="7">
    <source>
        <dbReference type="Proteomes" id="UP000054383"/>
    </source>
</evidence>
<dbReference type="GO" id="GO:0008716">
    <property type="term" value="F:D-alanine-D-alanine ligase activity"/>
    <property type="evidence" value="ECO:0007669"/>
    <property type="project" value="InterPro"/>
</dbReference>
<evidence type="ECO:0000256" key="1">
    <source>
        <dbReference type="ARBA" id="ARBA00010871"/>
    </source>
</evidence>
<comment type="similarity">
    <text evidence="1">Belongs to the D-alanine--D-alanine ligase family.</text>
</comment>
<dbReference type="Gene3D" id="3.30.470.20">
    <property type="entry name" value="ATP-grasp fold, B domain"/>
    <property type="match status" value="1"/>
</dbReference>
<keyword evidence="3" id="KW-0961">Cell wall biogenesis/degradation</keyword>
<keyword evidence="4" id="KW-0547">Nucleotide-binding</keyword>
<evidence type="ECO:0000256" key="4">
    <source>
        <dbReference type="PROSITE-ProRule" id="PRU00409"/>
    </source>
</evidence>
<dbReference type="SUPFAM" id="SSF56059">
    <property type="entry name" value="Glutathione synthetase ATP-binding domain-like"/>
    <property type="match status" value="1"/>
</dbReference>
<dbReference type="OrthoDB" id="2013972at2759"/>
<name>A0A0U1LW10_TALIS</name>
<dbReference type="InterPro" id="IPR013815">
    <property type="entry name" value="ATP_grasp_subdomain_1"/>
</dbReference>
<dbReference type="InterPro" id="IPR011095">
    <property type="entry name" value="Dala_Dala_lig_C"/>
</dbReference>
<feature type="domain" description="ATP-grasp" evidence="5">
    <location>
        <begin position="123"/>
        <end position="341"/>
    </location>
</feature>